<dbReference type="InterPro" id="IPR050564">
    <property type="entry name" value="F420-G6PD/mer"/>
</dbReference>
<accession>A0ABX6IH93</accession>
<dbReference type="Pfam" id="PF00296">
    <property type="entry name" value="Bac_luciferase"/>
    <property type="match status" value="1"/>
</dbReference>
<sequence>MHIGVYIIPDHPWQQARDEWRRAEEMGFDHAWTFDHLVWGSLPDNRWFSCIPTLTAAALVTTRIPLGAFVISPNFRHPVPLARELQTLLDIAGDRLLMGLGAGGTPDDVLLGQHPVTPRERVDRFQEFVRLLDLILTDDHVNFAGEHYRAVDMRLVGGAVRDRIPLLLAGNGPRSVRFAARHGDGWITTGTRADSVDDWLAGIVRSARILDEALTERPGGDRFPRYLSLTWSPLDPLAGAGALDDLIGRAAELGFTDVVIPWPRTGPPHVATMQTFETAIADVLPRWQARRSGGAG</sequence>
<dbReference type="InterPro" id="IPR011251">
    <property type="entry name" value="Luciferase-like_dom"/>
</dbReference>
<name>A0ABX6IH93_9ACTN</name>
<dbReference type="PANTHER" id="PTHR43244:SF1">
    <property type="entry name" value="5,10-METHYLENETETRAHYDROMETHANOPTERIN REDUCTASE"/>
    <property type="match status" value="1"/>
</dbReference>
<dbReference type="PANTHER" id="PTHR43244">
    <property type="match status" value="1"/>
</dbReference>
<reference evidence="3" key="1">
    <citation type="journal article" date="2021" name="Nat. Microbiol.">
        <title>Cocultivation of an ultrasmall environmental parasitic bacterium with lytic ability against bacteria associated with wastewater foams.</title>
        <authorList>
            <person name="Batinovic S."/>
            <person name="Rose J.J.A."/>
            <person name="Ratcliffe J."/>
            <person name="Seviour R.J."/>
            <person name="Petrovski S."/>
        </authorList>
    </citation>
    <scope>NUCLEOTIDE SEQUENCE</scope>
    <source>
        <strain evidence="3">CON9</strain>
    </source>
</reference>
<dbReference type="RefSeq" id="WP_213249251.1">
    <property type="nucleotide sequence ID" value="NZ_CP045806.1"/>
</dbReference>
<gene>
    <name evidence="3" type="ORF">GII31_10320</name>
</gene>
<proteinExistence type="predicted"/>
<dbReference type="InterPro" id="IPR036661">
    <property type="entry name" value="Luciferase-like_sf"/>
</dbReference>
<evidence type="ECO:0000313" key="4">
    <source>
        <dbReference type="Proteomes" id="UP001059836"/>
    </source>
</evidence>
<evidence type="ECO:0000313" key="3">
    <source>
        <dbReference type="EMBL" id="QHN35224.1"/>
    </source>
</evidence>
<evidence type="ECO:0000259" key="2">
    <source>
        <dbReference type="Pfam" id="PF00296"/>
    </source>
</evidence>
<protein>
    <submittedName>
        <fullName evidence="3">LLM class flavin-dependent oxidoreductase</fullName>
    </submittedName>
</protein>
<dbReference type="Proteomes" id="UP001059836">
    <property type="component" value="Chromosome"/>
</dbReference>
<evidence type="ECO:0000256" key="1">
    <source>
        <dbReference type="ARBA" id="ARBA00023002"/>
    </source>
</evidence>
<organism evidence="3 4">
    <name type="scientific">Gordonia pseudamarae</name>
    <dbReference type="NCBI Taxonomy" id="2831662"/>
    <lineage>
        <taxon>Bacteria</taxon>
        <taxon>Bacillati</taxon>
        <taxon>Actinomycetota</taxon>
        <taxon>Actinomycetes</taxon>
        <taxon>Mycobacteriales</taxon>
        <taxon>Gordoniaceae</taxon>
        <taxon>Gordonia</taxon>
    </lineage>
</organism>
<dbReference type="SUPFAM" id="SSF51679">
    <property type="entry name" value="Bacterial luciferase-like"/>
    <property type="match status" value="1"/>
</dbReference>
<keyword evidence="1" id="KW-0560">Oxidoreductase</keyword>
<dbReference type="Gene3D" id="3.20.20.30">
    <property type="entry name" value="Luciferase-like domain"/>
    <property type="match status" value="1"/>
</dbReference>
<keyword evidence="4" id="KW-1185">Reference proteome</keyword>
<feature type="domain" description="Luciferase-like" evidence="2">
    <location>
        <begin position="11"/>
        <end position="202"/>
    </location>
</feature>
<dbReference type="EMBL" id="CP045809">
    <property type="protein sequence ID" value="QHN35224.1"/>
    <property type="molecule type" value="Genomic_DNA"/>
</dbReference>